<evidence type="ECO:0000313" key="1">
    <source>
        <dbReference type="EMBL" id="KKN76930.1"/>
    </source>
</evidence>
<sequence length="73" mass="8669">MNALEMTMAWESKKRKHLQVCLRCGHLNNKEEDVYKRICRCATPVLCNAKNIGNRTIAEMRQLPEYRHHFPNQ</sequence>
<organism evidence="1">
    <name type="scientific">marine sediment metagenome</name>
    <dbReference type="NCBI Taxonomy" id="412755"/>
    <lineage>
        <taxon>unclassified sequences</taxon>
        <taxon>metagenomes</taxon>
        <taxon>ecological metagenomes</taxon>
    </lineage>
</organism>
<reference evidence="1" key="1">
    <citation type="journal article" date="2015" name="Nature">
        <title>Complex archaea that bridge the gap between prokaryotes and eukaryotes.</title>
        <authorList>
            <person name="Spang A."/>
            <person name="Saw J.H."/>
            <person name="Jorgensen S.L."/>
            <person name="Zaremba-Niedzwiedzka K."/>
            <person name="Martijn J."/>
            <person name="Lind A.E."/>
            <person name="van Eijk R."/>
            <person name="Schleper C."/>
            <person name="Guy L."/>
            <person name="Ettema T.J."/>
        </authorList>
    </citation>
    <scope>NUCLEOTIDE SEQUENCE</scope>
</reference>
<protein>
    <submittedName>
        <fullName evidence="1">Uncharacterized protein</fullName>
    </submittedName>
</protein>
<accession>A0A0F9T6U0</accession>
<name>A0A0F9T6U0_9ZZZZ</name>
<proteinExistence type="predicted"/>
<gene>
    <name evidence="1" type="ORF">LCGC14_0365820</name>
</gene>
<dbReference type="AlphaFoldDB" id="A0A0F9T6U0"/>
<dbReference type="EMBL" id="LAZR01000287">
    <property type="protein sequence ID" value="KKN76930.1"/>
    <property type="molecule type" value="Genomic_DNA"/>
</dbReference>
<comment type="caution">
    <text evidence="1">The sequence shown here is derived from an EMBL/GenBank/DDBJ whole genome shotgun (WGS) entry which is preliminary data.</text>
</comment>